<keyword evidence="1" id="KW-0732">Signal</keyword>
<evidence type="ECO:0000259" key="2">
    <source>
        <dbReference type="Pfam" id="PF18962"/>
    </source>
</evidence>
<feature type="domain" description="Secretion system C-terminal sorting" evidence="2">
    <location>
        <begin position="369"/>
        <end position="437"/>
    </location>
</feature>
<evidence type="ECO:0000256" key="1">
    <source>
        <dbReference type="SAM" id="SignalP"/>
    </source>
</evidence>
<feature type="signal peptide" evidence="1">
    <location>
        <begin position="1"/>
        <end position="19"/>
    </location>
</feature>
<dbReference type="Proteomes" id="UP000306918">
    <property type="component" value="Unassembled WGS sequence"/>
</dbReference>
<dbReference type="InterPro" id="IPR013783">
    <property type="entry name" value="Ig-like_fold"/>
</dbReference>
<feature type="chain" id="PRO_5020849714" evidence="1">
    <location>
        <begin position="20"/>
        <end position="441"/>
    </location>
</feature>
<dbReference type="OrthoDB" id="639955at2"/>
<keyword evidence="4" id="KW-1185">Reference proteome</keyword>
<dbReference type="AlphaFoldDB" id="A0A4S8HW40"/>
<proteinExistence type="predicted"/>
<protein>
    <submittedName>
        <fullName evidence="3">T9SS type A sorting domain-containing protein</fullName>
    </submittedName>
</protein>
<organism evidence="3 4">
    <name type="scientific">Niastella caeni</name>
    <dbReference type="NCBI Taxonomy" id="2569763"/>
    <lineage>
        <taxon>Bacteria</taxon>
        <taxon>Pseudomonadati</taxon>
        <taxon>Bacteroidota</taxon>
        <taxon>Chitinophagia</taxon>
        <taxon>Chitinophagales</taxon>
        <taxon>Chitinophagaceae</taxon>
        <taxon>Niastella</taxon>
    </lineage>
</organism>
<dbReference type="RefSeq" id="WP_136576649.1">
    <property type="nucleotide sequence ID" value="NZ_STFF01000002.1"/>
</dbReference>
<comment type="caution">
    <text evidence="3">The sequence shown here is derived from an EMBL/GenBank/DDBJ whole genome shotgun (WGS) entry which is preliminary data.</text>
</comment>
<sequence length="441" mass="47346">MKKIYSFIMVSAIALTANAQIAFFENFSGYTNGDLGTQGGWTTTTGSPDVQVANSSPLIYPGYTSGTQYITVSSENGKDPRRTFTGVSTSSGQHFYISFVVRVTYAELSNEGPNHSIALFNTGDADRPLRFFIAEEASDNGQIRFGIATGDESTPSYTSTDANFELNTTYLIVIRYSIFSSAGDNDDAYLWVNPSLASEPSTTTATGTTGATMLNGDETGFGSTINAMEISQSHSDDSPDAEYDGFRVAYGATSAAAWTNLAPAGAPLPVRLTSFNAAEEGLNTKLVWNTAEESGITSYVVEKSADGRTFTAIGSVKAANSKTYSFTDMQPASEFSYYRLKMVEMDGTYKYSYIISVKSKLSMNISLSPNPVKNILMVQHPKAGVAGHIQIIGANGQTLKDIRLSANAVISNIDMSGFTSGLYHIVFKNGAEVFSKTVLKQ</sequence>
<evidence type="ECO:0000313" key="4">
    <source>
        <dbReference type="Proteomes" id="UP000306918"/>
    </source>
</evidence>
<dbReference type="Gene3D" id="2.60.40.10">
    <property type="entry name" value="Immunoglobulins"/>
    <property type="match status" value="1"/>
</dbReference>
<gene>
    <name evidence="3" type="ORF">FAM09_08335</name>
</gene>
<dbReference type="NCBIfam" id="TIGR04183">
    <property type="entry name" value="Por_Secre_tail"/>
    <property type="match status" value="1"/>
</dbReference>
<reference evidence="3 4" key="1">
    <citation type="submission" date="2019-04" db="EMBL/GenBank/DDBJ databases">
        <title>Niastella caeni sp. nov., isolated from activated sludge.</title>
        <authorList>
            <person name="Sheng M."/>
        </authorList>
    </citation>
    <scope>NUCLEOTIDE SEQUENCE [LARGE SCALE GENOMIC DNA]</scope>
    <source>
        <strain evidence="3 4">HX-2-15</strain>
    </source>
</reference>
<evidence type="ECO:0000313" key="3">
    <source>
        <dbReference type="EMBL" id="THU39893.1"/>
    </source>
</evidence>
<accession>A0A4S8HW40</accession>
<name>A0A4S8HW40_9BACT</name>
<dbReference type="Pfam" id="PF18962">
    <property type="entry name" value="Por_Secre_tail"/>
    <property type="match status" value="1"/>
</dbReference>
<dbReference type="EMBL" id="STFF01000002">
    <property type="protein sequence ID" value="THU39893.1"/>
    <property type="molecule type" value="Genomic_DNA"/>
</dbReference>
<dbReference type="InterPro" id="IPR026444">
    <property type="entry name" value="Secre_tail"/>
</dbReference>